<comment type="caution">
    <text evidence="3">The sequence shown here is derived from an EMBL/GenBank/DDBJ whole genome shotgun (WGS) entry which is preliminary data.</text>
</comment>
<dbReference type="InterPro" id="IPR005094">
    <property type="entry name" value="Endonuclease_MobA/VirD2"/>
</dbReference>
<evidence type="ECO:0000313" key="3">
    <source>
        <dbReference type="EMBL" id="MCJ2379503.1"/>
    </source>
</evidence>
<evidence type="ECO:0000256" key="1">
    <source>
        <dbReference type="SAM" id="MobiDB-lite"/>
    </source>
</evidence>
<dbReference type="EMBL" id="JAKZMM010000004">
    <property type="protein sequence ID" value="MCJ2379503.1"/>
    <property type="molecule type" value="Genomic_DNA"/>
</dbReference>
<feature type="domain" description="MobA/VirD2-like nuclease" evidence="2">
    <location>
        <begin position="19"/>
        <end position="147"/>
    </location>
</feature>
<evidence type="ECO:0000313" key="4">
    <source>
        <dbReference type="Proteomes" id="UP001165444"/>
    </source>
</evidence>
<dbReference type="Pfam" id="PF03432">
    <property type="entry name" value="Relaxase"/>
    <property type="match status" value="1"/>
</dbReference>
<reference evidence="3 4" key="1">
    <citation type="submission" date="2022-03" db="EMBL/GenBank/DDBJ databases">
        <title>Parabacteroides sp. nov. isolated from swine feces.</title>
        <authorList>
            <person name="Bak J.E."/>
        </authorList>
    </citation>
    <scope>NUCLEOTIDE SEQUENCE [LARGE SCALE GENOMIC DNA]</scope>
    <source>
        <strain evidence="3 4">AGMB00274</strain>
    </source>
</reference>
<proteinExistence type="predicted"/>
<accession>A0ABT0BY58</accession>
<dbReference type="RefSeq" id="WP_243323285.1">
    <property type="nucleotide sequence ID" value="NZ_JAKZMM010000004.1"/>
</dbReference>
<keyword evidence="4" id="KW-1185">Reference proteome</keyword>
<gene>
    <name evidence="3" type="ORF">MUN53_02575</name>
</gene>
<organism evidence="3 4">
    <name type="scientific">Parabacteroides faecalis</name>
    <dbReference type="NCBI Taxonomy" id="2924040"/>
    <lineage>
        <taxon>Bacteria</taxon>
        <taxon>Pseudomonadati</taxon>
        <taxon>Bacteroidota</taxon>
        <taxon>Bacteroidia</taxon>
        <taxon>Bacteroidales</taxon>
        <taxon>Tannerellaceae</taxon>
        <taxon>Parabacteroides</taxon>
    </lineage>
</organism>
<protein>
    <submittedName>
        <fullName evidence="3">Relaxase/mobilization nuclease domain-containing protein</fullName>
    </submittedName>
</protein>
<sequence length="361" mass="40412">MMPKISNGSTFGGIVNYANDIKDKDTTILASRGVDLRSNYTIAKSFKIQAMMNQRVQNCVGHFALSFPPEDAHRCTDGFMRKLAMEYMKKMGITDTQFVIFRHHDHDHDHVHVVYNRVNDFGKTISDGCDVERAIAICQAMTRHYGLHWSDGKMKVNRDRLKGKAVVKYAIFDAAQKALPGSRTWQDFIDRMKEQGIQVKVAPREGGKGMGVVFTKGNVSMSGYQVDRRSLTFYMLNQQLYNINALLPKDQWLPDEPMIHEVKFDDMDSDVRLPKVSFGKEDEYVEDSSVNIYDDNNDSALFDSDAAAELASYVAAAAVELAVGPTVVPTSGGGGGGSSSGWGDDDDDDEKKKRNRPKFHR</sequence>
<dbReference type="Proteomes" id="UP001165444">
    <property type="component" value="Unassembled WGS sequence"/>
</dbReference>
<evidence type="ECO:0000259" key="2">
    <source>
        <dbReference type="Pfam" id="PF03432"/>
    </source>
</evidence>
<name>A0ABT0BY58_9BACT</name>
<feature type="region of interest" description="Disordered" evidence="1">
    <location>
        <begin position="325"/>
        <end position="361"/>
    </location>
</feature>
<feature type="compositionally biased region" description="Gly residues" evidence="1">
    <location>
        <begin position="331"/>
        <end position="340"/>
    </location>
</feature>